<feature type="compositionally biased region" description="Low complexity" evidence="1">
    <location>
        <begin position="19"/>
        <end position="32"/>
    </location>
</feature>
<dbReference type="Proteomes" id="UP000197138">
    <property type="component" value="Unassembled WGS sequence"/>
</dbReference>
<organism evidence="2 3">
    <name type="scientific">Punica granatum</name>
    <name type="common">Pomegranate</name>
    <dbReference type="NCBI Taxonomy" id="22663"/>
    <lineage>
        <taxon>Eukaryota</taxon>
        <taxon>Viridiplantae</taxon>
        <taxon>Streptophyta</taxon>
        <taxon>Embryophyta</taxon>
        <taxon>Tracheophyta</taxon>
        <taxon>Spermatophyta</taxon>
        <taxon>Magnoliopsida</taxon>
        <taxon>eudicotyledons</taxon>
        <taxon>Gunneridae</taxon>
        <taxon>Pentapetalae</taxon>
        <taxon>rosids</taxon>
        <taxon>malvids</taxon>
        <taxon>Myrtales</taxon>
        <taxon>Lythraceae</taxon>
        <taxon>Punica</taxon>
    </lineage>
</organism>
<evidence type="ECO:0000313" key="3">
    <source>
        <dbReference type="Proteomes" id="UP000197138"/>
    </source>
</evidence>
<dbReference type="AlphaFoldDB" id="A0A218WNV5"/>
<protein>
    <submittedName>
        <fullName evidence="2">Uncharacterized protein</fullName>
    </submittedName>
</protein>
<evidence type="ECO:0000256" key="1">
    <source>
        <dbReference type="SAM" id="MobiDB-lite"/>
    </source>
</evidence>
<name>A0A218WNV5_PUNGR</name>
<proteinExistence type="predicted"/>
<evidence type="ECO:0000313" key="2">
    <source>
        <dbReference type="EMBL" id="OWM73921.1"/>
    </source>
</evidence>
<gene>
    <name evidence="2" type="ORF">CDL15_Pgr008071</name>
</gene>
<feature type="region of interest" description="Disordered" evidence="1">
    <location>
        <begin position="1"/>
        <end position="32"/>
    </location>
</feature>
<dbReference type="EMBL" id="MTKT01003944">
    <property type="protein sequence ID" value="OWM73921.1"/>
    <property type="molecule type" value="Genomic_DNA"/>
</dbReference>
<reference evidence="3" key="1">
    <citation type="journal article" date="2017" name="Plant J.">
        <title>The pomegranate (Punica granatum L.) genome and the genomics of punicalagin biosynthesis.</title>
        <authorList>
            <person name="Qin G."/>
            <person name="Xu C."/>
            <person name="Ming R."/>
            <person name="Tang H."/>
            <person name="Guyot R."/>
            <person name="Kramer E.M."/>
            <person name="Hu Y."/>
            <person name="Yi X."/>
            <person name="Qi Y."/>
            <person name="Xu X."/>
            <person name="Gao Z."/>
            <person name="Pan H."/>
            <person name="Jian J."/>
            <person name="Tian Y."/>
            <person name="Yue Z."/>
            <person name="Xu Y."/>
        </authorList>
    </citation>
    <scope>NUCLEOTIDE SEQUENCE [LARGE SCALE GENOMIC DNA]</scope>
    <source>
        <strain evidence="3">cv. Dabenzi</strain>
    </source>
</reference>
<accession>A0A218WNV5</accession>
<comment type="caution">
    <text evidence="2">The sequence shown here is derived from an EMBL/GenBank/DDBJ whole genome shotgun (WGS) entry which is preliminary data.</text>
</comment>
<sequence length="114" mass="12548">MLECKGMHIRGARRTGAPRQARGAHGRSAGARGRTRWGRLARVVCADGCLASGRVRIQAYGARACARAGVWRSGVRAGRRLARGHAGVQRRVRRRVYCSPQSTSFTRNHLNDLK</sequence>